<comment type="caution">
    <text evidence="2">The sequence shown here is derived from an EMBL/GenBank/DDBJ whole genome shotgun (WGS) entry which is preliminary data.</text>
</comment>
<protein>
    <submittedName>
        <fullName evidence="2">Uncharacterized protein</fullName>
    </submittedName>
</protein>
<proteinExistence type="predicted"/>
<name>A0A918PF63_9ACTN</name>
<evidence type="ECO:0000313" key="3">
    <source>
        <dbReference type="Proteomes" id="UP000622166"/>
    </source>
</evidence>
<evidence type="ECO:0000313" key="2">
    <source>
        <dbReference type="EMBL" id="GGZ04802.1"/>
    </source>
</evidence>
<evidence type="ECO:0000256" key="1">
    <source>
        <dbReference type="SAM" id="MobiDB-lite"/>
    </source>
</evidence>
<keyword evidence="3" id="KW-1185">Reference proteome</keyword>
<feature type="compositionally biased region" description="Low complexity" evidence="1">
    <location>
        <begin position="65"/>
        <end position="76"/>
    </location>
</feature>
<reference evidence="2" key="1">
    <citation type="journal article" date="2014" name="Int. J. Syst. Evol. Microbiol.">
        <title>Complete genome sequence of Corynebacterium casei LMG S-19264T (=DSM 44701T), isolated from a smear-ripened cheese.</title>
        <authorList>
            <consortium name="US DOE Joint Genome Institute (JGI-PGF)"/>
            <person name="Walter F."/>
            <person name="Albersmeier A."/>
            <person name="Kalinowski J."/>
            <person name="Ruckert C."/>
        </authorList>
    </citation>
    <scope>NUCLEOTIDE SEQUENCE</scope>
    <source>
        <strain evidence="2">JCM 4815</strain>
    </source>
</reference>
<accession>A0A918PF63</accession>
<organism evidence="2 3">
    <name type="scientific">Streptomyces poonensis</name>
    <dbReference type="NCBI Taxonomy" id="68255"/>
    <lineage>
        <taxon>Bacteria</taxon>
        <taxon>Bacillati</taxon>
        <taxon>Actinomycetota</taxon>
        <taxon>Actinomycetes</taxon>
        <taxon>Kitasatosporales</taxon>
        <taxon>Streptomycetaceae</taxon>
        <taxon>Streptomyces</taxon>
    </lineage>
</organism>
<feature type="compositionally biased region" description="Basic residues" evidence="1">
    <location>
        <begin position="51"/>
        <end position="61"/>
    </location>
</feature>
<feature type="region of interest" description="Disordered" evidence="1">
    <location>
        <begin position="26"/>
        <end position="82"/>
    </location>
</feature>
<sequence>MGAGLPGSCHTHPGRLSVIAQLTGRRATPGRPALSQMADAPAVAESAMPRCGRRSPGHRRGRSGEGPADEAPAPAARLRVYL</sequence>
<dbReference type="Proteomes" id="UP000622166">
    <property type="component" value="Unassembled WGS sequence"/>
</dbReference>
<gene>
    <name evidence="2" type="ORF">GCM10010365_24800</name>
</gene>
<dbReference type="EMBL" id="BMVW01000003">
    <property type="protein sequence ID" value="GGZ04802.1"/>
    <property type="molecule type" value="Genomic_DNA"/>
</dbReference>
<dbReference type="AlphaFoldDB" id="A0A918PF63"/>
<reference evidence="2" key="2">
    <citation type="submission" date="2020-09" db="EMBL/GenBank/DDBJ databases">
        <authorList>
            <person name="Sun Q."/>
            <person name="Ohkuma M."/>
        </authorList>
    </citation>
    <scope>NUCLEOTIDE SEQUENCE</scope>
    <source>
        <strain evidence="2">JCM 4815</strain>
    </source>
</reference>